<evidence type="ECO:0008006" key="3">
    <source>
        <dbReference type="Google" id="ProtNLM"/>
    </source>
</evidence>
<accession>M7RJ08</accession>
<reference evidence="1 2" key="1">
    <citation type="submission" date="2013-02" db="EMBL/GenBank/DDBJ databases">
        <authorList>
            <person name="McClelland M."/>
            <person name="Porwollik S."/>
            <person name="Desai P."/>
            <person name="Cheng P."/>
            <person name="Wollam A."/>
            <person name="Pepin K."/>
            <person name="Bhonagiri V."/>
            <person name="Fulton L."/>
            <person name="Fulton R."/>
            <person name="Delehaunty K."/>
            <person name="Fronick C."/>
            <person name="Godfrey J."/>
            <person name="Waligorski J."/>
            <person name="Appelbaum E."/>
            <person name="Tomlinson C."/>
            <person name="Warren W."/>
            <person name="Sodergren E."/>
            <person name="Weinstock G."/>
            <person name="Wilson R.K."/>
        </authorList>
    </citation>
    <scope>NUCLEOTIDE SEQUENCE [LARGE SCALE GENOMIC DNA]</scope>
    <source>
        <strain evidence="1 2">UC16</strain>
    </source>
</reference>
<dbReference type="PATRIC" id="fig|1192688.3.peg.3080"/>
<organism evidence="1 2">
    <name type="scientific">Salmonella enterica subsp. enterica serovar Dublin str. UC16</name>
    <dbReference type="NCBI Taxonomy" id="1192688"/>
    <lineage>
        <taxon>Bacteria</taxon>
        <taxon>Pseudomonadati</taxon>
        <taxon>Pseudomonadota</taxon>
        <taxon>Gammaproteobacteria</taxon>
        <taxon>Enterobacterales</taxon>
        <taxon>Enterobacteriaceae</taxon>
        <taxon>Salmonella</taxon>
    </lineage>
</organism>
<proteinExistence type="predicted"/>
<dbReference type="Proteomes" id="UP000013259">
    <property type="component" value="Unassembled WGS sequence"/>
</dbReference>
<evidence type="ECO:0000313" key="2">
    <source>
        <dbReference type="Proteomes" id="UP000013259"/>
    </source>
</evidence>
<dbReference type="EMBL" id="APMR01000063">
    <property type="protein sequence ID" value="EMR51607.1"/>
    <property type="molecule type" value="Genomic_DNA"/>
</dbReference>
<dbReference type="AlphaFoldDB" id="M7RJ08"/>
<name>M7RJ08_SALDU</name>
<protein>
    <recommendedName>
        <fullName evidence="3">Prophage protein</fullName>
    </recommendedName>
</protein>
<gene>
    <name evidence="1" type="ORF">A670_03232</name>
</gene>
<evidence type="ECO:0000313" key="1">
    <source>
        <dbReference type="EMBL" id="EMR51607.1"/>
    </source>
</evidence>
<dbReference type="HOGENOM" id="CLU_1516863_0_0_6"/>
<sequence length="207" mass="22512">MRLSDSPTTTLLLCEVLSASGSSNNRRKATVFCRDADLFTQQKRASPRDGLITQSTRKAVTAGALFCFVEKPTGGGNRHLEGLTMNDDRMTVVPDFLGELDAGVFMNKIAAALNTVGLGVLNNGNKGKVVLTFDFERMGNSVEEKRVKIKHKLQYSTPTPRGKASEEDTTETPMWVNKGGKLTILQEDQGQLFSIKGTTDGKLKAAQ</sequence>
<comment type="caution">
    <text evidence="1">The sequence shown here is derived from an EMBL/GenBank/DDBJ whole genome shotgun (WGS) entry which is preliminary data.</text>
</comment>